<accession>A0A2V1D8G4</accession>
<proteinExistence type="predicted"/>
<dbReference type="Proteomes" id="UP000244855">
    <property type="component" value="Unassembled WGS sequence"/>
</dbReference>
<keyword evidence="1" id="KW-1133">Transmembrane helix</keyword>
<feature type="transmembrane region" description="Helical" evidence="1">
    <location>
        <begin position="67"/>
        <end position="85"/>
    </location>
</feature>
<evidence type="ECO:0000313" key="2">
    <source>
        <dbReference type="EMBL" id="PVH94341.1"/>
    </source>
</evidence>
<reference evidence="2 3" key="1">
    <citation type="journal article" date="2018" name="Sci. Rep.">
        <title>Comparative genomics provides insights into the lifestyle and reveals functional heterogeneity of dark septate endophytic fungi.</title>
        <authorList>
            <person name="Knapp D.G."/>
            <person name="Nemeth J.B."/>
            <person name="Barry K."/>
            <person name="Hainaut M."/>
            <person name="Henrissat B."/>
            <person name="Johnson J."/>
            <person name="Kuo A."/>
            <person name="Lim J.H.P."/>
            <person name="Lipzen A."/>
            <person name="Nolan M."/>
            <person name="Ohm R.A."/>
            <person name="Tamas L."/>
            <person name="Grigoriev I.V."/>
            <person name="Spatafora J.W."/>
            <person name="Nagy L.G."/>
            <person name="Kovacs G.M."/>
        </authorList>
    </citation>
    <scope>NUCLEOTIDE SEQUENCE [LARGE SCALE GENOMIC DNA]</scope>
    <source>
        <strain evidence="2 3">DSE2036</strain>
    </source>
</reference>
<sequence length="110" mass="12365">MHRLSHSFLVPARRIRKGWVCECGVGGRHWVHRGKRKSGVSFRYFTSCSYCMGGAKRRKVRRSLSEAARFVLLILLTTMVMMLVSPGRVAGEPYKLKGDVLGKMVSLPVA</sequence>
<name>A0A2V1D8G4_9PLEO</name>
<evidence type="ECO:0000256" key="1">
    <source>
        <dbReference type="SAM" id="Phobius"/>
    </source>
</evidence>
<protein>
    <submittedName>
        <fullName evidence="2">Uncharacterized protein</fullName>
    </submittedName>
</protein>
<keyword evidence="3" id="KW-1185">Reference proteome</keyword>
<organism evidence="2 3">
    <name type="scientific">Periconia macrospinosa</name>
    <dbReference type="NCBI Taxonomy" id="97972"/>
    <lineage>
        <taxon>Eukaryota</taxon>
        <taxon>Fungi</taxon>
        <taxon>Dikarya</taxon>
        <taxon>Ascomycota</taxon>
        <taxon>Pezizomycotina</taxon>
        <taxon>Dothideomycetes</taxon>
        <taxon>Pleosporomycetidae</taxon>
        <taxon>Pleosporales</taxon>
        <taxon>Massarineae</taxon>
        <taxon>Periconiaceae</taxon>
        <taxon>Periconia</taxon>
    </lineage>
</organism>
<dbReference type="EMBL" id="KZ805539">
    <property type="protein sequence ID" value="PVH94341.1"/>
    <property type="molecule type" value="Genomic_DNA"/>
</dbReference>
<dbReference type="AlphaFoldDB" id="A0A2V1D8G4"/>
<evidence type="ECO:0000313" key="3">
    <source>
        <dbReference type="Proteomes" id="UP000244855"/>
    </source>
</evidence>
<gene>
    <name evidence="2" type="ORF">DM02DRAFT_193957</name>
</gene>
<keyword evidence="1" id="KW-0812">Transmembrane</keyword>
<keyword evidence="1" id="KW-0472">Membrane</keyword>